<organism evidence="2 3">
    <name type="scientific">Dyadobacter jejuensis</name>
    <dbReference type="NCBI Taxonomy" id="1082580"/>
    <lineage>
        <taxon>Bacteria</taxon>
        <taxon>Pseudomonadati</taxon>
        <taxon>Bacteroidota</taxon>
        <taxon>Cytophagia</taxon>
        <taxon>Cytophagales</taxon>
        <taxon>Spirosomataceae</taxon>
        <taxon>Dyadobacter</taxon>
    </lineage>
</organism>
<name>A0A316A5P5_9BACT</name>
<protein>
    <submittedName>
        <fullName evidence="2">Uncharacterized protein</fullName>
    </submittedName>
</protein>
<comment type="caution">
    <text evidence="2">The sequence shown here is derived from an EMBL/GenBank/DDBJ whole genome shotgun (WGS) entry which is preliminary data.</text>
</comment>
<evidence type="ECO:0000256" key="1">
    <source>
        <dbReference type="SAM" id="MobiDB-lite"/>
    </source>
</evidence>
<proteinExistence type="predicted"/>
<accession>A0A316A5P5</accession>
<keyword evidence="3" id="KW-1185">Reference proteome</keyword>
<reference evidence="2 3" key="1">
    <citation type="submission" date="2018-03" db="EMBL/GenBank/DDBJ databases">
        <title>Genomic Encyclopedia of Archaeal and Bacterial Type Strains, Phase II (KMG-II): from individual species to whole genera.</title>
        <authorList>
            <person name="Goeker M."/>
        </authorList>
    </citation>
    <scope>NUCLEOTIDE SEQUENCE [LARGE SCALE GENOMIC DNA]</scope>
    <source>
        <strain evidence="2 3">DSM 100346</strain>
    </source>
</reference>
<evidence type="ECO:0000313" key="3">
    <source>
        <dbReference type="Proteomes" id="UP000245880"/>
    </source>
</evidence>
<feature type="region of interest" description="Disordered" evidence="1">
    <location>
        <begin position="31"/>
        <end position="54"/>
    </location>
</feature>
<evidence type="ECO:0000313" key="2">
    <source>
        <dbReference type="EMBL" id="PWJ52849.1"/>
    </source>
</evidence>
<dbReference type="Proteomes" id="UP000245880">
    <property type="component" value="Unassembled WGS sequence"/>
</dbReference>
<sequence length="54" mass="6033">MARLSLDELKTLKASQVMENLEAIRGGELNNCHQVPVGDRPGTLKQDQNPKHHN</sequence>
<dbReference type="AlphaFoldDB" id="A0A316A5P5"/>
<gene>
    <name evidence="2" type="ORF">CLV98_1313</name>
</gene>
<dbReference type="EMBL" id="QGDT01000031">
    <property type="protein sequence ID" value="PWJ52849.1"/>
    <property type="molecule type" value="Genomic_DNA"/>
</dbReference>